<dbReference type="GO" id="GO:0004672">
    <property type="term" value="F:protein kinase activity"/>
    <property type="evidence" value="ECO:0007669"/>
    <property type="project" value="InterPro"/>
</dbReference>
<keyword evidence="3" id="KW-1185">Reference proteome</keyword>
<feature type="domain" description="Protein kinase" evidence="1">
    <location>
        <begin position="1"/>
        <end position="258"/>
    </location>
</feature>
<accession>A0AAQ3UAT8</accession>
<dbReference type="PROSITE" id="PS50011">
    <property type="entry name" value="PROTEIN_KINASE_DOM"/>
    <property type="match status" value="1"/>
</dbReference>
<sequence length="508" mass="57364">GELGYSFVAVKKLYSLLAIEEEPFSQEVYCLMRIKHRNIVWFVGYCAEKSKEVKRIDGENVLVEKREKLLCFEYLRNGSLRRHLTDQQPCELEWHICYQIIEGICRGLHYLHENRIIHLDLKPENILLDDDMVPKIADFGISKLLGEGRSRTIPQPQNRVGTRLYMAPEYRDTNGAITVKSDIYSFGMIIKEMVIGRDTEATAKNATKRWVDRLEQSSSQKRQFRQKQTCIQISESCRDPKPEKRPAAQDILRQLEEIEAEGRSDIEAAKAFLGRMSHLSKRMSSMKLDVTSYQPARVEGSKELLPSATAPSLLALPNEVPGDTNPDKRFWLDSRSGAKCYMLSSRSLKITWGETLRYWRWISVPGSRFAECAELLDVYFLAVIGEIPVEDLSASTCYAVYLVYKLATTTLGLRGGQTSKVRLYGERVVSTGRVSVDPAAAAAAAAGNGGVALPVARSDGWMEVKLAEFTTDEQLLNEKAVIVDFREENDAVKKSGLIIEGMEFRPNS</sequence>
<protein>
    <recommendedName>
        <fullName evidence="1">Protein kinase domain-containing protein</fullName>
    </recommendedName>
</protein>
<gene>
    <name evidence="2" type="ORF">U9M48_033791</name>
</gene>
<dbReference type="InterPro" id="IPR025886">
    <property type="entry name" value="PP2-like"/>
</dbReference>
<dbReference type="PROSITE" id="PS00108">
    <property type="entry name" value="PROTEIN_KINASE_ST"/>
    <property type="match status" value="1"/>
</dbReference>
<dbReference type="SUPFAM" id="SSF56112">
    <property type="entry name" value="Protein kinase-like (PK-like)"/>
    <property type="match status" value="1"/>
</dbReference>
<reference evidence="2 3" key="1">
    <citation type="submission" date="2024-02" db="EMBL/GenBank/DDBJ databases">
        <title>High-quality chromosome-scale genome assembly of Pensacola bahiagrass (Paspalum notatum Flugge var. saurae).</title>
        <authorList>
            <person name="Vega J.M."/>
            <person name="Podio M."/>
            <person name="Orjuela J."/>
            <person name="Siena L.A."/>
            <person name="Pessino S.C."/>
            <person name="Combes M.C."/>
            <person name="Mariac C."/>
            <person name="Albertini E."/>
            <person name="Pupilli F."/>
            <person name="Ortiz J.P.A."/>
            <person name="Leblanc O."/>
        </authorList>
    </citation>
    <scope>NUCLEOTIDE SEQUENCE [LARGE SCALE GENOMIC DNA]</scope>
    <source>
        <strain evidence="2">R1</strain>
        <tissue evidence="2">Leaf</tissue>
    </source>
</reference>
<dbReference type="InterPro" id="IPR000719">
    <property type="entry name" value="Prot_kinase_dom"/>
</dbReference>
<evidence type="ECO:0000313" key="2">
    <source>
        <dbReference type="EMBL" id="WVZ87099.1"/>
    </source>
</evidence>
<dbReference type="PANTHER" id="PTHR45707">
    <property type="entry name" value="C2 CALCIUM/LIPID-BINDING PLANT PHOSPHORIBOSYLTRANSFERASE FAMILY PROTEIN"/>
    <property type="match status" value="1"/>
</dbReference>
<dbReference type="SMART" id="SM00220">
    <property type="entry name" value="S_TKc"/>
    <property type="match status" value="1"/>
</dbReference>
<evidence type="ECO:0000259" key="1">
    <source>
        <dbReference type="PROSITE" id="PS50011"/>
    </source>
</evidence>
<proteinExistence type="predicted"/>
<dbReference type="AlphaFoldDB" id="A0AAQ3UAT8"/>
<dbReference type="GO" id="GO:0005524">
    <property type="term" value="F:ATP binding"/>
    <property type="evidence" value="ECO:0007669"/>
    <property type="project" value="InterPro"/>
</dbReference>
<dbReference type="Proteomes" id="UP001341281">
    <property type="component" value="Chromosome 07"/>
</dbReference>
<dbReference type="Pfam" id="PF14299">
    <property type="entry name" value="PP2"/>
    <property type="match status" value="1"/>
</dbReference>
<dbReference type="InterPro" id="IPR008271">
    <property type="entry name" value="Ser/Thr_kinase_AS"/>
</dbReference>
<dbReference type="Gene3D" id="1.10.510.10">
    <property type="entry name" value="Transferase(Phosphotransferase) domain 1"/>
    <property type="match status" value="1"/>
</dbReference>
<evidence type="ECO:0000313" key="3">
    <source>
        <dbReference type="Proteomes" id="UP001341281"/>
    </source>
</evidence>
<name>A0AAQ3UAT8_PASNO</name>
<dbReference type="InterPro" id="IPR011009">
    <property type="entry name" value="Kinase-like_dom_sf"/>
</dbReference>
<dbReference type="Pfam" id="PF00069">
    <property type="entry name" value="Pkinase"/>
    <property type="match status" value="1"/>
</dbReference>
<dbReference type="PANTHER" id="PTHR45707:SF70">
    <property type="entry name" value="PROTEIN KINASE DOMAIN-CONTAINING PROTEIN"/>
    <property type="match status" value="1"/>
</dbReference>
<dbReference type="FunFam" id="1.10.510.10:FF:000870">
    <property type="entry name" value="OSJNBa0016N04.16-like protein"/>
    <property type="match status" value="1"/>
</dbReference>
<feature type="non-terminal residue" evidence="2">
    <location>
        <position position="1"/>
    </location>
</feature>
<organism evidence="2 3">
    <name type="scientific">Paspalum notatum var. saurae</name>
    <dbReference type="NCBI Taxonomy" id="547442"/>
    <lineage>
        <taxon>Eukaryota</taxon>
        <taxon>Viridiplantae</taxon>
        <taxon>Streptophyta</taxon>
        <taxon>Embryophyta</taxon>
        <taxon>Tracheophyta</taxon>
        <taxon>Spermatophyta</taxon>
        <taxon>Magnoliopsida</taxon>
        <taxon>Liliopsida</taxon>
        <taxon>Poales</taxon>
        <taxon>Poaceae</taxon>
        <taxon>PACMAD clade</taxon>
        <taxon>Panicoideae</taxon>
        <taxon>Andropogonodae</taxon>
        <taxon>Paspaleae</taxon>
        <taxon>Paspalinae</taxon>
        <taxon>Paspalum</taxon>
    </lineage>
</organism>
<dbReference type="EMBL" id="CP144751">
    <property type="protein sequence ID" value="WVZ87099.1"/>
    <property type="molecule type" value="Genomic_DNA"/>
</dbReference>